<dbReference type="Pfam" id="PF05437">
    <property type="entry name" value="AzlD"/>
    <property type="match status" value="1"/>
</dbReference>
<proteinExistence type="predicted"/>
<evidence type="ECO:0000256" key="1">
    <source>
        <dbReference type="SAM" id="Phobius"/>
    </source>
</evidence>
<feature type="transmembrane region" description="Helical" evidence="1">
    <location>
        <begin position="6"/>
        <end position="27"/>
    </location>
</feature>
<protein>
    <submittedName>
        <fullName evidence="2">AzlD family protein</fullName>
    </submittedName>
</protein>
<keyword evidence="3" id="KW-1185">Reference proteome</keyword>
<comment type="caution">
    <text evidence="2">The sequence shown here is derived from an EMBL/GenBank/DDBJ whole genome shotgun (WGS) entry which is preliminary data.</text>
</comment>
<feature type="transmembrane region" description="Helical" evidence="1">
    <location>
        <begin position="77"/>
        <end position="97"/>
    </location>
</feature>
<dbReference type="Proteomes" id="UP001596230">
    <property type="component" value="Unassembled WGS sequence"/>
</dbReference>
<evidence type="ECO:0000313" key="2">
    <source>
        <dbReference type="EMBL" id="MFC6378743.1"/>
    </source>
</evidence>
<name>A0ABW1W266_9GAMM</name>
<reference evidence="3" key="1">
    <citation type="journal article" date="2019" name="Int. J. Syst. Evol. Microbiol.">
        <title>The Global Catalogue of Microorganisms (GCM) 10K type strain sequencing project: providing services to taxonomists for standard genome sequencing and annotation.</title>
        <authorList>
            <consortium name="The Broad Institute Genomics Platform"/>
            <consortium name="The Broad Institute Genome Sequencing Center for Infectious Disease"/>
            <person name="Wu L."/>
            <person name="Ma J."/>
        </authorList>
    </citation>
    <scope>NUCLEOTIDE SEQUENCE [LARGE SCALE GENOMIC DNA]</scope>
    <source>
        <strain evidence="3">CGMCC 1.18518</strain>
    </source>
</reference>
<sequence>MTWQAILTITGMALATYLTRVLGFLLLRKRHLSAGTKHVLEIAPGCVMVSAIAPGFFSNGPARTLAMLIAIACAQRFPMLVTLVISMASLALLQYLLP</sequence>
<keyword evidence="1" id="KW-1133">Transmembrane helix</keyword>
<keyword evidence="1" id="KW-0472">Membrane</keyword>
<dbReference type="EMBL" id="JBHSUB010000013">
    <property type="protein sequence ID" value="MFC6378743.1"/>
    <property type="molecule type" value="Genomic_DNA"/>
</dbReference>
<organism evidence="2 3">
    <name type="scientific">Tatumella terrea</name>
    <dbReference type="NCBI Taxonomy" id="419007"/>
    <lineage>
        <taxon>Bacteria</taxon>
        <taxon>Pseudomonadati</taxon>
        <taxon>Pseudomonadota</taxon>
        <taxon>Gammaproteobacteria</taxon>
        <taxon>Enterobacterales</taxon>
        <taxon>Erwiniaceae</taxon>
        <taxon>Tatumella</taxon>
    </lineage>
</organism>
<gene>
    <name evidence="2" type="ORF">ACFP9W_11765</name>
</gene>
<keyword evidence="1" id="KW-0812">Transmembrane</keyword>
<dbReference type="RefSeq" id="WP_385951338.1">
    <property type="nucleotide sequence ID" value="NZ_JBHSUB010000013.1"/>
</dbReference>
<evidence type="ECO:0000313" key="3">
    <source>
        <dbReference type="Proteomes" id="UP001596230"/>
    </source>
</evidence>
<dbReference type="InterPro" id="IPR008407">
    <property type="entry name" value="Brnchd-chn_aa_trnsp_AzlD"/>
</dbReference>
<accession>A0ABW1W266</accession>